<dbReference type="EMBL" id="MLJW01000927">
    <property type="protein sequence ID" value="OIQ81414.1"/>
    <property type="molecule type" value="Genomic_DNA"/>
</dbReference>
<gene>
    <name evidence="2" type="ORF">GALL_368160</name>
</gene>
<name>A0A1J5QCQ0_9ZZZZ</name>
<evidence type="ECO:0000313" key="2">
    <source>
        <dbReference type="EMBL" id="OIQ81414.1"/>
    </source>
</evidence>
<accession>A0A1J5QCQ0</accession>
<keyword evidence="1" id="KW-1133">Transmembrane helix</keyword>
<feature type="transmembrane region" description="Helical" evidence="1">
    <location>
        <begin position="127"/>
        <end position="146"/>
    </location>
</feature>
<keyword evidence="1" id="KW-0812">Transmembrane</keyword>
<keyword evidence="1" id="KW-0472">Membrane</keyword>
<dbReference type="AlphaFoldDB" id="A0A1J5QCQ0"/>
<dbReference type="Gene3D" id="1.10.357.10">
    <property type="entry name" value="Tetracycline Repressor, domain 2"/>
    <property type="match status" value="1"/>
</dbReference>
<reference evidence="2" key="1">
    <citation type="submission" date="2016-10" db="EMBL/GenBank/DDBJ databases">
        <title>Sequence of Gallionella enrichment culture.</title>
        <authorList>
            <person name="Poehlein A."/>
            <person name="Muehling M."/>
            <person name="Daniel R."/>
        </authorList>
    </citation>
    <scope>NUCLEOTIDE SEQUENCE</scope>
</reference>
<proteinExistence type="predicted"/>
<organism evidence="2">
    <name type="scientific">mine drainage metagenome</name>
    <dbReference type="NCBI Taxonomy" id="410659"/>
    <lineage>
        <taxon>unclassified sequences</taxon>
        <taxon>metagenomes</taxon>
        <taxon>ecological metagenomes</taxon>
    </lineage>
</organism>
<evidence type="ECO:0000256" key="1">
    <source>
        <dbReference type="SAM" id="Phobius"/>
    </source>
</evidence>
<comment type="caution">
    <text evidence="2">The sequence shown here is derived from an EMBL/GenBank/DDBJ whole genome shotgun (WGS) entry which is preliminary data.</text>
</comment>
<sequence length="262" mass="28449">MNPLESPWFFRMVEGSGKTPAERLLAVFSVAANWIAAPGIRETLVQTYTQNGHGMQTCLHLKRFLTDLASSAGAEKPEILASHLVILLQGAIVEELRNPDLRAMNEAANAARAVISQSRSGTRRTRFALLSAGGVATMLLGAFLSWHMLMPAAPKLPAAGAIVIASNHAMLLPAGISPSDMEAILNLHEQFEKGVCPSPQLLMLPPGQMTAYTNVINFRTPENPAADRENLKALMAWFNRTQSTECYYAPKNGHTTVTWTKG</sequence>
<protein>
    <submittedName>
        <fullName evidence="2">Uncharacterized protein</fullName>
    </submittedName>
</protein>